<dbReference type="Proteomes" id="UP000435177">
    <property type="component" value="Unassembled WGS sequence"/>
</dbReference>
<proteinExistence type="predicted"/>
<dbReference type="Gene3D" id="3.40.50.2300">
    <property type="match status" value="1"/>
</dbReference>
<evidence type="ECO:0000313" key="13">
    <source>
        <dbReference type="Proteomes" id="UP000215596"/>
    </source>
</evidence>
<dbReference type="InterPro" id="IPR001789">
    <property type="entry name" value="Sig_transdc_resp-reg_receiver"/>
</dbReference>
<evidence type="ECO:0000259" key="9">
    <source>
        <dbReference type="PROSITE" id="PS01124"/>
    </source>
</evidence>
<dbReference type="InterPro" id="IPR051552">
    <property type="entry name" value="HptR"/>
</dbReference>
<dbReference type="CDD" id="cd17536">
    <property type="entry name" value="REC_YesN-like"/>
    <property type="match status" value="1"/>
</dbReference>
<accession>A0A268F1P7</accession>
<dbReference type="SMART" id="SM00342">
    <property type="entry name" value="HTH_ARAC"/>
    <property type="match status" value="1"/>
</dbReference>
<evidence type="ECO:0000256" key="1">
    <source>
        <dbReference type="ARBA" id="ARBA00004496"/>
    </source>
</evidence>
<dbReference type="PANTHER" id="PTHR42713">
    <property type="entry name" value="HISTIDINE KINASE-RELATED"/>
    <property type="match status" value="1"/>
</dbReference>
<dbReference type="RefSeq" id="WP_095263887.1">
    <property type="nucleotide sequence ID" value="NZ_NPBY01000013.1"/>
</dbReference>
<comment type="subcellular location">
    <subcellularLocation>
        <location evidence="1">Cytoplasm</location>
    </subcellularLocation>
</comment>
<organism evidence="12 13">
    <name type="scientific">Paenibacillus campinasensis</name>
    <dbReference type="NCBI Taxonomy" id="66347"/>
    <lineage>
        <taxon>Bacteria</taxon>
        <taxon>Bacillati</taxon>
        <taxon>Bacillota</taxon>
        <taxon>Bacilli</taxon>
        <taxon>Bacillales</taxon>
        <taxon>Paenibacillaceae</taxon>
        <taxon>Paenibacillus</taxon>
    </lineage>
</organism>
<dbReference type="GO" id="GO:0003700">
    <property type="term" value="F:DNA-binding transcription factor activity"/>
    <property type="evidence" value="ECO:0007669"/>
    <property type="project" value="InterPro"/>
</dbReference>
<evidence type="ECO:0000313" key="11">
    <source>
        <dbReference type="EMBL" id="MUG65672.1"/>
    </source>
</evidence>
<dbReference type="OrthoDB" id="342399at2"/>
<dbReference type="PRINTS" id="PR00032">
    <property type="entry name" value="HTHARAC"/>
</dbReference>
<dbReference type="EMBL" id="NPBY01000013">
    <property type="protein sequence ID" value="PAD79291.1"/>
    <property type="molecule type" value="Genomic_DNA"/>
</dbReference>
<dbReference type="InterPro" id="IPR018060">
    <property type="entry name" value="HTH_AraC"/>
</dbReference>
<dbReference type="InterPro" id="IPR018062">
    <property type="entry name" value="HTH_AraC-typ_CS"/>
</dbReference>
<evidence type="ECO:0000256" key="4">
    <source>
        <dbReference type="ARBA" id="ARBA00023012"/>
    </source>
</evidence>
<dbReference type="PROSITE" id="PS50110">
    <property type="entry name" value="RESPONSE_REGULATORY"/>
    <property type="match status" value="1"/>
</dbReference>
<gene>
    <name evidence="12" type="ORF">CHH67_04990</name>
    <name evidence="11" type="ORF">GNP94_06570</name>
</gene>
<evidence type="ECO:0000256" key="3">
    <source>
        <dbReference type="ARBA" id="ARBA00022553"/>
    </source>
</evidence>
<name>A0A268F1P7_9BACL</name>
<dbReference type="Proteomes" id="UP000215596">
    <property type="component" value="Unassembled WGS sequence"/>
</dbReference>
<keyword evidence="6" id="KW-0238">DNA-binding</keyword>
<keyword evidence="5" id="KW-0805">Transcription regulation</keyword>
<dbReference type="PROSITE" id="PS00041">
    <property type="entry name" value="HTH_ARAC_FAMILY_1"/>
    <property type="match status" value="1"/>
</dbReference>
<dbReference type="SUPFAM" id="SSF52172">
    <property type="entry name" value="CheY-like"/>
    <property type="match status" value="1"/>
</dbReference>
<dbReference type="GO" id="GO:0000160">
    <property type="term" value="P:phosphorelay signal transduction system"/>
    <property type="evidence" value="ECO:0007669"/>
    <property type="project" value="UniProtKB-KW"/>
</dbReference>
<reference evidence="12 13" key="1">
    <citation type="submission" date="2017-07" db="EMBL/GenBank/DDBJ databases">
        <title>Isolation and whole genome analysis of endospore-forming bacteria from heroin.</title>
        <authorList>
            <person name="Kalinowski J."/>
            <person name="Ahrens B."/>
            <person name="Al-Dilaimi A."/>
            <person name="Winkler A."/>
            <person name="Wibberg D."/>
            <person name="Schleenbecker U."/>
            <person name="Ruckert C."/>
            <person name="Wolfel R."/>
            <person name="Grass G."/>
        </authorList>
    </citation>
    <scope>NUCLEOTIDE SEQUENCE [LARGE SCALE GENOMIC DNA]</scope>
    <source>
        <strain evidence="12 13">7537-G1</strain>
    </source>
</reference>
<dbReference type="PROSITE" id="PS01124">
    <property type="entry name" value="HTH_ARAC_FAMILY_2"/>
    <property type="match status" value="1"/>
</dbReference>
<dbReference type="InterPro" id="IPR011006">
    <property type="entry name" value="CheY-like_superfamily"/>
</dbReference>
<dbReference type="InterPro" id="IPR009057">
    <property type="entry name" value="Homeodomain-like_sf"/>
</dbReference>
<dbReference type="Gene3D" id="1.10.10.60">
    <property type="entry name" value="Homeodomain-like"/>
    <property type="match status" value="2"/>
</dbReference>
<evidence type="ECO:0000256" key="2">
    <source>
        <dbReference type="ARBA" id="ARBA00022490"/>
    </source>
</evidence>
<dbReference type="Pfam" id="PF00072">
    <property type="entry name" value="Response_reg"/>
    <property type="match status" value="1"/>
</dbReference>
<feature type="modified residue" description="4-aspartylphosphate" evidence="8">
    <location>
        <position position="65"/>
    </location>
</feature>
<sequence>MDSKSAKDSKRIHMLIVDDEPVICEGLRHTIDWEQLGVRAVGVAYDGMEALRRIEELDVQIVLTDIRMDGMDGLRLAECLKERFPDVRVVMISGYEDFEYARQAIRLGVSDYLLKPVEIDELTEVVKNIVGDIHGQRRDEDVQEAKLWLSNIVRQGIASGKEPPASLRGSGFRILATQMDRFIERFGKEPPPHYDRIQDDWVNLLHAELQRPDLRLVSVFDHENMLITLLISDIRMDGQAWDQLLEAVEPTLRRAGILCGASGIYSDLADTVERCAEAKALLPYHLLENRNVLFPKYRDITLKDAGIPAFDAANAASKLVAAMLKQDLNEVDGLVADMFSFFREQRYLPDNLWSTYEELAALIRQRMRKSGMTELETVHKTGPDMYLYNSYDALEGLVKERLREWLKLVERQGMDKSYWIVEKAKKYMNEHYRSDLKASEVAAWLKITPSYFSYIFKQSTGKGFTEYMNEMRMEQAKELLATTHDKVFEIADKVGYKEYKYFVSVFKTYTGMTPKEYRGLSAARDADVLNAKDSTTKR</sequence>
<protein>
    <submittedName>
        <fullName evidence="11">Response regulator</fullName>
    </submittedName>
</protein>
<feature type="domain" description="Response regulatory" evidence="10">
    <location>
        <begin position="13"/>
        <end position="130"/>
    </location>
</feature>
<dbReference type="SMART" id="SM00448">
    <property type="entry name" value="REC"/>
    <property type="match status" value="1"/>
</dbReference>
<evidence type="ECO:0000259" key="10">
    <source>
        <dbReference type="PROSITE" id="PS50110"/>
    </source>
</evidence>
<keyword evidence="7" id="KW-0804">Transcription</keyword>
<feature type="domain" description="HTH araC/xylS-type" evidence="9">
    <location>
        <begin position="422"/>
        <end position="520"/>
    </location>
</feature>
<evidence type="ECO:0000256" key="5">
    <source>
        <dbReference type="ARBA" id="ARBA00023015"/>
    </source>
</evidence>
<keyword evidence="3 8" id="KW-0597">Phosphoprotein</keyword>
<comment type="caution">
    <text evidence="12">The sequence shown here is derived from an EMBL/GenBank/DDBJ whole genome shotgun (WGS) entry which is preliminary data.</text>
</comment>
<keyword evidence="2" id="KW-0963">Cytoplasm</keyword>
<dbReference type="Pfam" id="PF12833">
    <property type="entry name" value="HTH_18"/>
    <property type="match status" value="1"/>
</dbReference>
<keyword evidence="14" id="KW-1185">Reference proteome</keyword>
<evidence type="ECO:0000313" key="14">
    <source>
        <dbReference type="Proteomes" id="UP000435177"/>
    </source>
</evidence>
<dbReference type="SUPFAM" id="SSF46689">
    <property type="entry name" value="Homeodomain-like"/>
    <property type="match status" value="2"/>
</dbReference>
<keyword evidence="4" id="KW-0902">Two-component regulatory system</keyword>
<evidence type="ECO:0000256" key="7">
    <source>
        <dbReference type="ARBA" id="ARBA00023163"/>
    </source>
</evidence>
<dbReference type="EMBL" id="WOAA01000003">
    <property type="protein sequence ID" value="MUG65672.1"/>
    <property type="molecule type" value="Genomic_DNA"/>
</dbReference>
<dbReference type="AlphaFoldDB" id="A0A268F1P7"/>
<dbReference type="InterPro" id="IPR020449">
    <property type="entry name" value="Tscrpt_reg_AraC-type_HTH"/>
</dbReference>
<evidence type="ECO:0000256" key="6">
    <source>
        <dbReference type="ARBA" id="ARBA00023125"/>
    </source>
</evidence>
<evidence type="ECO:0000256" key="8">
    <source>
        <dbReference type="PROSITE-ProRule" id="PRU00169"/>
    </source>
</evidence>
<dbReference type="PANTHER" id="PTHR42713:SF3">
    <property type="entry name" value="TRANSCRIPTIONAL REGULATORY PROTEIN HPTR"/>
    <property type="match status" value="1"/>
</dbReference>
<reference evidence="11 14" key="2">
    <citation type="submission" date="2019-11" db="EMBL/GenBank/DDBJ databases">
        <title>Draft genome sequences of five Paenibacillus species of dairy origin.</title>
        <authorList>
            <person name="Olajide A.M."/>
            <person name="Chen S."/>
            <person name="Lapointe G."/>
        </authorList>
    </citation>
    <scope>NUCLEOTIDE SEQUENCE [LARGE SCALE GENOMIC DNA]</scope>
    <source>
        <strain evidence="11 14">3CS1</strain>
    </source>
</reference>
<dbReference type="GO" id="GO:0043565">
    <property type="term" value="F:sequence-specific DNA binding"/>
    <property type="evidence" value="ECO:0007669"/>
    <property type="project" value="InterPro"/>
</dbReference>
<evidence type="ECO:0000313" key="12">
    <source>
        <dbReference type="EMBL" id="PAD79291.1"/>
    </source>
</evidence>
<dbReference type="GO" id="GO:0005737">
    <property type="term" value="C:cytoplasm"/>
    <property type="evidence" value="ECO:0007669"/>
    <property type="project" value="UniProtKB-SubCell"/>
</dbReference>